<dbReference type="HOGENOM" id="CLU_175584_0_0_11"/>
<dbReference type="EMBL" id="AP012204">
    <property type="protein sequence ID" value="BAK38242.1"/>
    <property type="molecule type" value="Genomic_DNA"/>
</dbReference>
<feature type="transmembrane region" description="Helical" evidence="1">
    <location>
        <begin position="55"/>
        <end position="74"/>
    </location>
</feature>
<keyword evidence="1" id="KW-0472">Membrane</keyword>
<keyword evidence="3" id="KW-1185">Reference proteome</keyword>
<evidence type="ECO:0000313" key="3">
    <source>
        <dbReference type="Proteomes" id="UP000007947"/>
    </source>
</evidence>
<dbReference type="KEGG" id="mph:MLP_52280"/>
<sequence>MALEWLLSAVVIAIATPLFGHFETVRPTWVRILRWLAYLGVTGLLGATVGRPWTLVWVIGLPTVGGVFHLAWCLRHGINPITAEPRDRYEQLRARSGQLGVRQ</sequence>
<protein>
    <submittedName>
        <fullName evidence="2">Uncharacterized protein</fullName>
    </submittedName>
</protein>
<name>F5XIK4_MICPN</name>
<keyword evidence="1" id="KW-0812">Transmembrane</keyword>
<organism evidence="2 3">
    <name type="scientific">Microlunatus phosphovorus (strain ATCC 700054 / DSM 10555 / JCM 9379 / NBRC 101784 / NCIMB 13414 / VKM Ac-1990 / NM-1)</name>
    <dbReference type="NCBI Taxonomy" id="1032480"/>
    <lineage>
        <taxon>Bacteria</taxon>
        <taxon>Bacillati</taxon>
        <taxon>Actinomycetota</taxon>
        <taxon>Actinomycetes</taxon>
        <taxon>Propionibacteriales</taxon>
        <taxon>Propionibacteriaceae</taxon>
        <taxon>Microlunatus</taxon>
    </lineage>
</organism>
<accession>F5XIK4</accession>
<gene>
    <name evidence="2" type="ordered locus">MLP_52280</name>
</gene>
<reference evidence="2 3" key="1">
    <citation type="submission" date="2011-05" db="EMBL/GenBank/DDBJ databases">
        <title>Whole genome sequence of Microlunatus phosphovorus NM-1.</title>
        <authorList>
            <person name="Hosoyama A."/>
            <person name="Sasaki K."/>
            <person name="Harada T."/>
            <person name="Igarashi R."/>
            <person name="Kawakoshi A."/>
            <person name="Sasagawa M."/>
            <person name="Fukada J."/>
            <person name="Nakamura S."/>
            <person name="Katano Y."/>
            <person name="Hanada S."/>
            <person name="Kamagata Y."/>
            <person name="Nakamura N."/>
            <person name="Yamazaki S."/>
            <person name="Fujita N."/>
        </authorList>
    </citation>
    <scope>NUCLEOTIDE SEQUENCE [LARGE SCALE GENOMIC DNA]</scope>
    <source>
        <strain evidence="3">ATCC 700054 / DSM 10555 / JCM 9379 / NBRC 101784 / NCIMB 13414 / VKM Ac-1990 / NM-1</strain>
    </source>
</reference>
<proteinExistence type="predicted"/>
<dbReference type="Proteomes" id="UP000007947">
    <property type="component" value="Chromosome"/>
</dbReference>
<evidence type="ECO:0000313" key="2">
    <source>
        <dbReference type="EMBL" id="BAK38242.1"/>
    </source>
</evidence>
<dbReference type="OrthoDB" id="69505at2"/>
<feature type="transmembrane region" description="Helical" evidence="1">
    <location>
        <begin position="6"/>
        <end position="25"/>
    </location>
</feature>
<evidence type="ECO:0000256" key="1">
    <source>
        <dbReference type="SAM" id="Phobius"/>
    </source>
</evidence>
<dbReference type="eggNOG" id="ENOG5033BGR">
    <property type="taxonomic scope" value="Bacteria"/>
</dbReference>
<feature type="transmembrane region" description="Helical" evidence="1">
    <location>
        <begin position="32"/>
        <end position="49"/>
    </location>
</feature>
<dbReference type="AlphaFoldDB" id="F5XIK4"/>
<dbReference type="RefSeq" id="WP_013866054.1">
    <property type="nucleotide sequence ID" value="NC_015635.1"/>
</dbReference>
<keyword evidence="1" id="KW-1133">Transmembrane helix</keyword>